<protein>
    <submittedName>
        <fullName evidence="2">Uncharacterized protein</fullName>
    </submittedName>
</protein>
<dbReference type="STRING" id="927083.DB32_000684"/>
<evidence type="ECO:0000313" key="3">
    <source>
        <dbReference type="Proteomes" id="UP000034883"/>
    </source>
</evidence>
<organism evidence="2 3">
    <name type="scientific">Sandaracinus amylolyticus</name>
    <dbReference type="NCBI Taxonomy" id="927083"/>
    <lineage>
        <taxon>Bacteria</taxon>
        <taxon>Pseudomonadati</taxon>
        <taxon>Myxococcota</taxon>
        <taxon>Polyangia</taxon>
        <taxon>Polyangiales</taxon>
        <taxon>Sandaracinaceae</taxon>
        <taxon>Sandaracinus</taxon>
    </lineage>
</organism>
<feature type="region of interest" description="Disordered" evidence="1">
    <location>
        <begin position="255"/>
        <end position="282"/>
    </location>
</feature>
<sequence length="282" mass="30999">MLARGSVRYARAMPDTREEEVRYDAEAAERGFRDTTALRAAVRDPSAPRGLDLQQAALFGLRIARQLAEPAVKARFDRLPDDLLSPSARNTIGPAAWALWYAVARRASATAGESSARLSEATLQRASAIKARMMKVAEYVLDGDARAATELASIRAGAGHADLAEDLTRLAALYREHAARLAEGGVHYRRTDARSARDAAAAILAELNDDEPSEARIAREDAFRAFRVLEQTYEPVRLFGRALFAHDGEERFPTIYSIRPARGSRTSEEGEGEEEGEQDEDK</sequence>
<gene>
    <name evidence="2" type="ORF">DB32_000684</name>
</gene>
<accession>A0A0F6YH20</accession>
<reference evidence="2 3" key="1">
    <citation type="submission" date="2015-03" db="EMBL/GenBank/DDBJ databases">
        <title>Genome assembly of Sandaracinus amylolyticus DSM 53668.</title>
        <authorList>
            <person name="Sharma G."/>
            <person name="Subramanian S."/>
        </authorList>
    </citation>
    <scope>NUCLEOTIDE SEQUENCE [LARGE SCALE GENOMIC DNA]</scope>
    <source>
        <strain evidence="2 3">DSM 53668</strain>
    </source>
</reference>
<dbReference type="AlphaFoldDB" id="A0A0F6YH20"/>
<dbReference type="KEGG" id="samy:DB32_000684"/>
<evidence type="ECO:0000313" key="2">
    <source>
        <dbReference type="EMBL" id="AKF03535.1"/>
    </source>
</evidence>
<dbReference type="EMBL" id="CP011125">
    <property type="protein sequence ID" value="AKF03535.1"/>
    <property type="molecule type" value="Genomic_DNA"/>
</dbReference>
<name>A0A0F6YH20_9BACT</name>
<keyword evidence="3" id="KW-1185">Reference proteome</keyword>
<dbReference type="Proteomes" id="UP000034883">
    <property type="component" value="Chromosome"/>
</dbReference>
<evidence type="ECO:0000256" key="1">
    <source>
        <dbReference type="SAM" id="MobiDB-lite"/>
    </source>
</evidence>
<proteinExistence type="predicted"/>
<feature type="compositionally biased region" description="Acidic residues" evidence="1">
    <location>
        <begin position="269"/>
        <end position="282"/>
    </location>
</feature>